<dbReference type="PANTHER" id="PTHR10909">
    <property type="entry name" value="ELECTRON TRANSPORT OXIDOREDUCTASE"/>
    <property type="match status" value="1"/>
</dbReference>
<dbReference type="GO" id="GO:0055088">
    <property type="term" value="P:lipid homeostasis"/>
    <property type="evidence" value="ECO:0007669"/>
    <property type="project" value="TreeGrafter"/>
</dbReference>
<dbReference type="InterPro" id="IPR009100">
    <property type="entry name" value="AcylCoA_DH/oxidase_NM_dom_sf"/>
</dbReference>
<accession>A0A3P6TKB7</accession>
<dbReference type="Proteomes" id="UP000271098">
    <property type="component" value="Unassembled WGS sequence"/>
</dbReference>
<evidence type="ECO:0000313" key="3">
    <source>
        <dbReference type="Proteomes" id="UP000271098"/>
    </source>
</evidence>
<evidence type="ECO:0000313" key="2">
    <source>
        <dbReference type="EMBL" id="VDK79650.1"/>
    </source>
</evidence>
<protein>
    <recommendedName>
        <fullName evidence="1">Acyl-coenzyme A oxidase N-terminal domain-containing protein</fullName>
    </recommendedName>
</protein>
<dbReference type="EMBL" id="UYRT01035011">
    <property type="protein sequence ID" value="VDK79650.1"/>
    <property type="molecule type" value="Genomic_DNA"/>
</dbReference>
<dbReference type="PANTHER" id="PTHR10909:SF351">
    <property type="entry name" value="ACYL-COENZYME A OXIDASE"/>
    <property type="match status" value="1"/>
</dbReference>
<dbReference type="GO" id="GO:0003997">
    <property type="term" value="F:acyl-CoA oxidase activity"/>
    <property type="evidence" value="ECO:0007669"/>
    <property type="project" value="InterPro"/>
</dbReference>
<evidence type="ECO:0000259" key="1">
    <source>
        <dbReference type="Pfam" id="PF14749"/>
    </source>
</evidence>
<dbReference type="InterPro" id="IPR037069">
    <property type="entry name" value="AcylCoA_DH/ox_N_sf"/>
</dbReference>
<proteinExistence type="predicted"/>
<gene>
    <name evidence="2" type="ORF">GPUH_LOCUS9939</name>
</gene>
<name>A0A3P6TKB7_9BILA</name>
<dbReference type="Pfam" id="PF14749">
    <property type="entry name" value="Acyl-CoA_ox_N"/>
    <property type="match status" value="1"/>
</dbReference>
<feature type="domain" description="Acyl-coenzyme A oxidase N-terminal" evidence="1">
    <location>
        <begin position="4"/>
        <end position="41"/>
    </location>
</feature>
<dbReference type="SUPFAM" id="SSF56645">
    <property type="entry name" value="Acyl-CoA dehydrogenase NM domain-like"/>
    <property type="match status" value="1"/>
</dbReference>
<keyword evidence="3" id="KW-1185">Reference proteome</keyword>
<dbReference type="InterPro" id="IPR029320">
    <property type="entry name" value="Acyl-CoA_ox_N"/>
</dbReference>
<dbReference type="GO" id="GO:0005777">
    <property type="term" value="C:peroxisome"/>
    <property type="evidence" value="ECO:0007669"/>
    <property type="project" value="InterPro"/>
</dbReference>
<organism evidence="2 3">
    <name type="scientific">Gongylonema pulchrum</name>
    <dbReference type="NCBI Taxonomy" id="637853"/>
    <lineage>
        <taxon>Eukaryota</taxon>
        <taxon>Metazoa</taxon>
        <taxon>Ecdysozoa</taxon>
        <taxon>Nematoda</taxon>
        <taxon>Chromadorea</taxon>
        <taxon>Rhabditida</taxon>
        <taxon>Spirurina</taxon>
        <taxon>Spiruromorpha</taxon>
        <taxon>Spiruroidea</taxon>
        <taxon>Gongylonematidae</taxon>
        <taxon>Gongylonema</taxon>
    </lineage>
</organism>
<dbReference type="Gene3D" id="1.10.540.10">
    <property type="entry name" value="Acyl-CoA dehydrogenase/oxidase, N-terminal domain"/>
    <property type="match status" value="1"/>
</dbReference>
<dbReference type="InterPro" id="IPR012258">
    <property type="entry name" value="Acyl-CoA_oxidase"/>
</dbReference>
<dbReference type="GO" id="GO:0071949">
    <property type="term" value="F:FAD binding"/>
    <property type="evidence" value="ECO:0007669"/>
    <property type="project" value="InterPro"/>
</dbReference>
<dbReference type="GO" id="GO:0005504">
    <property type="term" value="F:fatty acid binding"/>
    <property type="evidence" value="ECO:0007669"/>
    <property type="project" value="TreeGrafter"/>
</dbReference>
<reference evidence="2 3" key="1">
    <citation type="submission" date="2018-11" db="EMBL/GenBank/DDBJ databases">
        <authorList>
            <consortium name="Pathogen Informatics"/>
        </authorList>
    </citation>
    <scope>NUCLEOTIDE SEQUENCE [LARGE SCALE GENOMIC DNA]</scope>
</reference>
<dbReference type="GO" id="GO:0033540">
    <property type="term" value="P:fatty acid beta-oxidation using acyl-CoA oxidase"/>
    <property type="evidence" value="ECO:0007669"/>
    <property type="project" value="TreeGrafter"/>
</dbReference>
<dbReference type="AlphaFoldDB" id="A0A3P6TKB7"/>
<sequence length="58" mass="6564">MVMGRDFHAMSLHYAMFIPTLQGQTDDDQLDYWLPLAVTRGIVGTYAQTELGHAMDYA</sequence>